<dbReference type="Proteomes" id="UP000053707">
    <property type="component" value="Unassembled WGS sequence"/>
</dbReference>
<name>A0A101A751_9MYCO</name>
<reference evidence="2 3" key="1">
    <citation type="submission" date="2016-01" db="EMBL/GenBank/DDBJ databases">
        <authorList>
            <consortium name="TB Trials Study Group"/>
            <person name="Sutton G."/>
            <person name="Brinkac L."/>
            <person name="Sanka R."/>
            <person name="Adams M."/>
            <person name="Lau E.L."/>
            <person name="Macaden R."/>
            <person name="Grewal H.M.S."/>
        </authorList>
    </citation>
    <scope>NUCLEOTIDE SEQUENCE [LARGE SCALE GENOMIC DNA]</scope>
    <source>
        <strain evidence="2 3">IS-1744</strain>
    </source>
</reference>
<feature type="transmembrane region" description="Helical" evidence="1">
    <location>
        <begin position="96"/>
        <end position="119"/>
    </location>
</feature>
<organism evidence="2 3">
    <name type="scientific">Mycobacterium lehmannii</name>
    <dbReference type="NCBI Taxonomy" id="2048550"/>
    <lineage>
        <taxon>Bacteria</taxon>
        <taxon>Bacillati</taxon>
        <taxon>Actinomycetota</taxon>
        <taxon>Actinomycetes</taxon>
        <taxon>Mycobacteriales</taxon>
        <taxon>Mycobacteriaceae</taxon>
        <taxon>Mycobacterium</taxon>
    </lineage>
</organism>
<feature type="transmembrane region" description="Helical" evidence="1">
    <location>
        <begin position="55"/>
        <end position="76"/>
    </location>
</feature>
<comment type="caution">
    <text evidence="2">The sequence shown here is derived from an EMBL/GenBank/DDBJ whole genome shotgun (WGS) entry which is preliminary data.</text>
</comment>
<proteinExistence type="predicted"/>
<protein>
    <submittedName>
        <fullName evidence="2">Uncharacterized protein</fullName>
    </submittedName>
</protein>
<keyword evidence="1" id="KW-1133">Transmembrane helix</keyword>
<evidence type="ECO:0000313" key="2">
    <source>
        <dbReference type="EMBL" id="KUI16072.1"/>
    </source>
</evidence>
<evidence type="ECO:0000256" key="1">
    <source>
        <dbReference type="SAM" id="Phobius"/>
    </source>
</evidence>
<dbReference type="AlphaFoldDB" id="A0A101A751"/>
<keyword evidence="3" id="KW-1185">Reference proteome</keyword>
<sequence length="144" mass="15471">MTVRSPHGDDHPRPAVRLGDDQEWATFTLRMPRWSTLARLRGDNPLVRSVDRIEALIMTLVVALSVLAVPIAGAVGTALFDSKRAAPHAAMEAVTAGALVLLAVLGTSAAVLLITRAVCNRARSARWQRGLDSLIDGRGQARMQ</sequence>
<keyword evidence="1" id="KW-0472">Membrane</keyword>
<dbReference type="EMBL" id="LQIR01000017">
    <property type="protein sequence ID" value="KUI16072.1"/>
    <property type="molecule type" value="Genomic_DNA"/>
</dbReference>
<evidence type="ECO:0000313" key="3">
    <source>
        <dbReference type="Proteomes" id="UP000053707"/>
    </source>
</evidence>
<keyword evidence="1" id="KW-0812">Transmembrane</keyword>
<gene>
    <name evidence="2" type="ORF">AU192_07970</name>
</gene>
<accession>A0A101A751</accession>